<organism evidence="2 3">
    <name type="scientific">Proteobacteria bacterium 228</name>
    <dbReference type="NCBI Taxonomy" id="2083153"/>
    <lineage>
        <taxon>Bacteria</taxon>
        <taxon>Pseudomonadati</taxon>
        <taxon>Pseudomonadota</taxon>
    </lineage>
</organism>
<keyword evidence="1" id="KW-1133">Transmembrane helix</keyword>
<evidence type="ECO:0000313" key="2">
    <source>
        <dbReference type="EMBL" id="PPC79008.1"/>
    </source>
</evidence>
<name>A0A2S5KWB7_9PROT</name>
<feature type="transmembrane region" description="Helical" evidence="1">
    <location>
        <begin position="6"/>
        <end position="26"/>
    </location>
</feature>
<reference evidence="2 3" key="1">
    <citation type="submission" date="2018-02" db="EMBL/GenBank/DDBJ databases">
        <title>novel marine gammaproteobacteria from coastal saline agro ecosystem.</title>
        <authorList>
            <person name="Krishnan R."/>
            <person name="Ramesh Kumar N."/>
        </authorList>
    </citation>
    <scope>NUCLEOTIDE SEQUENCE [LARGE SCALE GENOMIC DNA]</scope>
    <source>
        <strain evidence="2 3">228</strain>
    </source>
</reference>
<dbReference type="OrthoDB" id="10009645at2"/>
<evidence type="ECO:0000313" key="3">
    <source>
        <dbReference type="Proteomes" id="UP000238196"/>
    </source>
</evidence>
<protein>
    <submittedName>
        <fullName evidence="2">Uncharacterized protein</fullName>
    </submittedName>
</protein>
<gene>
    <name evidence="2" type="ORF">C4K68_02300</name>
</gene>
<keyword evidence="1" id="KW-0472">Membrane</keyword>
<dbReference type="AlphaFoldDB" id="A0A2S5KWB7"/>
<accession>A0A2S5KWB7</accession>
<dbReference type="Proteomes" id="UP000238196">
    <property type="component" value="Unassembled WGS sequence"/>
</dbReference>
<sequence length="248" mass="28860">MPVWLKTIVLITLVVCAVAFILSWWLRHRRQILARQATLRFYLKYHPLLVDALDALHDCTADRRVIEPYRQALQRLTQALRQYGQLTDAMERDAVDVINMEVLEKDEWLLLAKHSLREVEFYSQRFQLGLKALIAVSGQVGASREELIPLKRSLIQLTSKMRVCTLMQVATHLEHDSKLDQALNCFHQAQRELSRWRNPDAMLREQSRRVMEALQRLRDVVDQSNPLLQALQKEEQGDGLPQAAPYDL</sequence>
<comment type="caution">
    <text evidence="2">The sequence shown here is derived from an EMBL/GenBank/DDBJ whole genome shotgun (WGS) entry which is preliminary data.</text>
</comment>
<evidence type="ECO:0000256" key="1">
    <source>
        <dbReference type="SAM" id="Phobius"/>
    </source>
</evidence>
<proteinExistence type="predicted"/>
<keyword evidence="1" id="KW-0812">Transmembrane</keyword>
<dbReference type="EMBL" id="PRLP01000007">
    <property type="protein sequence ID" value="PPC79008.1"/>
    <property type="molecule type" value="Genomic_DNA"/>
</dbReference>